<accession>A0ACB5U8J1</accession>
<sequence>MFDALVENGAHFKGELWDKTCKELLFPMFEVLNKRWQVSSTQDDMSVWLSTTLIQALRNMIGLFGYYFDELSRMLDGYLNLLVSCICQDNETISKIGISCLKDIVIHNITKFGPKHWEKIDDAFAQLFKLTTANELFLADPLRKQQNGDAGDEPGAAQEESDEDEEILDGTSTAIDESTEQNDERSTIVIKCVLQLHMIQILSELFETDEFYDNIPIIT</sequence>
<organism evidence="1 2">
    <name type="scientific">Ambrosiozyma monospora</name>
    <name type="common">Yeast</name>
    <name type="synonym">Endomycopsis monosporus</name>
    <dbReference type="NCBI Taxonomy" id="43982"/>
    <lineage>
        <taxon>Eukaryota</taxon>
        <taxon>Fungi</taxon>
        <taxon>Dikarya</taxon>
        <taxon>Ascomycota</taxon>
        <taxon>Saccharomycotina</taxon>
        <taxon>Pichiomycetes</taxon>
        <taxon>Pichiales</taxon>
        <taxon>Pichiaceae</taxon>
        <taxon>Ambrosiozyma</taxon>
    </lineage>
</organism>
<evidence type="ECO:0000313" key="1">
    <source>
        <dbReference type="EMBL" id="GMF03852.1"/>
    </source>
</evidence>
<evidence type="ECO:0000313" key="2">
    <source>
        <dbReference type="Proteomes" id="UP001165064"/>
    </source>
</evidence>
<reference evidence="1" key="1">
    <citation type="submission" date="2023-04" db="EMBL/GenBank/DDBJ databases">
        <title>Ambrosiozyma monospora NBRC 10751.</title>
        <authorList>
            <person name="Ichikawa N."/>
            <person name="Sato H."/>
            <person name="Tonouchi N."/>
        </authorList>
    </citation>
    <scope>NUCLEOTIDE SEQUENCE</scope>
    <source>
        <strain evidence="1">NBRC 10751</strain>
    </source>
</reference>
<dbReference type="EMBL" id="BSXS01013321">
    <property type="protein sequence ID" value="GMF03852.1"/>
    <property type="molecule type" value="Genomic_DNA"/>
</dbReference>
<name>A0ACB5U8J1_AMBMO</name>
<protein>
    <submittedName>
        <fullName evidence="1">Unnamed protein product</fullName>
    </submittedName>
</protein>
<comment type="caution">
    <text evidence="1">The sequence shown here is derived from an EMBL/GenBank/DDBJ whole genome shotgun (WGS) entry which is preliminary data.</text>
</comment>
<gene>
    <name evidence="1" type="ORF">Amon02_001193800</name>
</gene>
<proteinExistence type="predicted"/>
<keyword evidence="2" id="KW-1185">Reference proteome</keyword>
<dbReference type="Proteomes" id="UP001165064">
    <property type="component" value="Unassembled WGS sequence"/>
</dbReference>